<name>A0A1D1VFV0_RAMVA</name>
<dbReference type="AlphaFoldDB" id="A0A1D1VFV0"/>
<keyword evidence="2" id="KW-1185">Reference proteome</keyword>
<gene>
    <name evidence="1" type="primary">RvY_11341-1</name>
    <name evidence="1" type="synonym">RvY_11341.1</name>
    <name evidence="1" type="ORF">RvY_11341</name>
</gene>
<evidence type="ECO:0000313" key="1">
    <source>
        <dbReference type="EMBL" id="GAV00502.1"/>
    </source>
</evidence>
<evidence type="ECO:0000313" key="2">
    <source>
        <dbReference type="Proteomes" id="UP000186922"/>
    </source>
</evidence>
<accession>A0A1D1VFV0</accession>
<organism evidence="1 2">
    <name type="scientific">Ramazzottius varieornatus</name>
    <name type="common">Water bear</name>
    <name type="synonym">Tardigrade</name>
    <dbReference type="NCBI Taxonomy" id="947166"/>
    <lineage>
        <taxon>Eukaryota</taxon>
        <taxon>Metazoa</taxon>
        <taxon>Ecdysozoa</taxon>
        <taxon>Tardigrada</taxon>
        <taxon>Eutardigrada</taxon>
        <taxon>Parachela</taxon>
        <taxon>Hypsibioidea</taxon>
        <taxon>Ramazzottiidae</taxon>
        <taxon>Ramazzottius</taxon>
    </lineage>
</organism>
<comment type="caution">
    <text evidence="1">The sequence shown here is derived from an EMBL/GenBank/DDBJ whole genome shotgun (WGS) entry which is preliminary data.</text>
</comment>
<proteinExistence type="predicted"/>
<dbReference type="EMBL" id="BDGG01000006">
    <property type="protein sequence ID" value="GAV00502.1"/>
    <property type="molecule type" value="Genomic_DNA"/>
</dbReference>
<dbReference type="Proteomes" id="UP000186922">
    <property type="component" value="Unassembled WGS sequence"/>
</dbReference>
<sequence>MAKPQPCVTVPTGHEAMCQGQLAEIFILVFARPTHINSPSAIRLGSLGHADQLRQSGNTTIDVAQALQMSVRFIAALRISSWYT</sequence>
<protein>
    <submittedName>
        <fullName evidence="1">Uncharacterized protein</fullName>
    </submittedName>
</protein>
<reference evidence="1 2" key="1">
    <citation type="journal article" date="2016" name="Nat. Commun.">
        <title>Extremotolerant tardigrade genome and improved radiotolerance of human cultured cells by tardigrade-unique protein.</title>
        <authorList>
            <person name="Hashimoto T."/>
            <person name="Horikawa D.D."/>
            <person name="Saito Y."/>
            <person name="Kuwahara H."/>
            <person name="Kozuka-Hata H."/>
            <person name="Shin-I T."/>
            <person name="Minakuchi Y."/>
            <person name="Ohishi K."/>
            <person name="Motoyama A."/>
            <person name="Aizu T."/>
            <person name="Enomoto A."/>
            <person name="Kondo K."/>
            <person name="Tanaka S."/>
            <person name="Hara Y."/>
            <person name="Koshikawa S."/>
            <person name="Sagara H."/>
            <person name="Miura T."/>
            <person name="Yokobori S."/>
            <person name="Miyagawa K."/>
            <person name="Suzuki Y."/>
            <person name="Kubo T."/>
            <person name="Oyama M."/>
            <person name="Kohara Y."/>
            <person name="Fujiyama A."/>
            <person name="Arakawa K."/>
            <person name="Katayama T."/>
            <person name="Toyoda A."/>
            <person name="Kunieda T."/>
        </authorList>
    </citation>
    <scope>NUCLEOTIDE SEQUENCE [LARGE SCALE GENOMIC DNA]</scope>
    <source>
        <strain evidence="1 2">YOKOZUNA-1</strain>
    </source>
</reference>